<dbReference type="CDD" id="cd18873">
    <property type="entry name" value="NUDIX_NadM_like"/>
    <property type="match status" value="1"/>
</dbReference>
<dbReference type="SUPFAM" id="SSF55811">
    <property type="entry name" value="Nudix"/>
    <property type="match status" value="1"/>
</dbReference>
<dbReference type="EMBL" id="BRVP01000007">
    <property type="protein sequence ID" value="GLB52198.1"/>
    <property type="molecule type" value="Genomic_DNA"/>
</dbReference>
<comment type="caution">
    <text evidence="2">The sequence shown here is derived from an EMBL/GenBank/DDBJ whole genome shotgun (WGS) entry which is preliminary data.</text>
</comment>
<accession>A0A9W6B7K5</accession>
<protein>
    <submittedName>
        <fullName evidence="2">DNA mismatch repair protein MutT</fullName>
    </submittedName>
</protein>
<proteinExistence type="predicted"/>
<dbReference type="InterPro" id="IPR000086">
    <property type="entry name" value="NUDIX_hydrolase_dom"/>
</dbReference>
<dbReference type="PROSITE" id="PS51462">
    <property type="entry name" value="NUDIX"/>
    <property type="match status" value="1"/>
</dbReference>
<evidence type="ECO:0000313" key="3">
    <source>
        <dbReference type="Proteomes" id="UP001143545"/>
    </source>
</evidence>
<dbReference type="Proteomes" id="UP001143545">
    <property type="component" value="Unassembled WGS sequence"/>
</dbReference>
<dbReference type="PANTHER" id="PTHR43736">
    <property type="entry name" value="ADP-RIBOSE PYROPHOSPHATASE"/>
    <property type="match status" value="1"/>
</dbReference>
<dbReference type="AlphaFoldDB" id="A0A9W6B7K5"/>
<dbReference type="PANTHER" id="PTHR43736:SF4">
    <property type="entry name" value="SLR1690 PROTEIN"/>
    <property type="match status" value="1"/>
</dbReference>
<gene>
    <name evidence="2" type="ORF">NBRC110019_12370</name>
</gene>
<dbReference type="InterPro" id="IPR015797">
    <property type="entry name" value="NUDIX_hydrolase-like_dom_sf"/>
</dbReference>
<organism evidence="2 3">
    <name type="scientific">Neptunitalea chrysea</name>
    <dbReference type="NCBI Taxonomy" id="1647581"/>
    <lineage>
        <taxon>Bacteria</taxon>
        <taxon>Pseudomonadati</taxon>
        <taxon>Bacteroidota</taxon>
        <taxon>Flavobacteriia</taxon>
        <taxon>Flavobacteriales</taxon>
        <taxon>Flavobacteriaceae</taxon>
        <taxon>Neptunitalea</taxon>
    </lineage>
</organism>
<feature type="domain" description="Nudix hydrolase" evidence="1">
    <location>
        <begin position="30"/>
        <end position="175"/>
    </location>
</feature>
<dbReference type="Pfam" id="PF21906">
    <property type="entry name" value="WHD_NrtR"/>
    <property type="match status" value="1"/>
</dbReference>
<reference evidence="2" key="1">
    <citation type="submission" date="2022-07" db="EMBL/GenBank/DDBJ databases">
        <title>Taxonomy of Novel Oxalotrophic and Methylotrophic Bacteria.</title>
        <authorList>
            <person name="Sahin N."/>
            <person name="Tani A."/>
        </authorList>
    </citation>
    <scope>NUCLEOTIDE SEQUENCE</scope>
    <source>
        <strain evidence="2">AM327</strain>
    </source>
</reference>
<dbReference type="InterPro" id="IPR054105">
    <property type="entry name" value="WHD_NrtR"/>
</dbReference>
<keyword evidence="3" id="KW-1185">Reference proteome</keyword>
<evidence type="ECO:0000259" key="1">
    <source>
        <dbReference type="PROSITE" id="PS51462"/>
    </source>
</evidence>
<evidence type="ECO:0000313" key="2">
    <source>
        <dbReference type="EMBL" id="GLB52198.1"/>
    </source>
</evidence>
<dbReference type="InterPro" id="IPR036390">
    <property type="entry name" value="WH_DNA-bd_sf"/>
</dbReference>
<name>A0A9W6B7K5_9FLAO</name>
<dbReference type="Gene3D" id="3.90.79.10">
    <property type="entry name" value="Nucleoside Triphosphate Pyrophosphohydrolase"/>
    <property type="match status" value="1"/>
</dbReference>
<dbReference type="InterPro" id="IPR036388">
    <property type="entry name" value="WH-like_DNA-bd_sf"/>
</dbReference>
<sequence>MYFENLEKEMENEENEKELQESHYLESNFLPHIALDCVVFGFDSEQLQLKVLMLKMKHREDWGLPGGFVGKRENLEDAAIRVLKERTGAKDIYLKQFKTFGKANRTDEIIEGNTNVLWLKRRFITVGFYALVDYKQVKPNKDKLSSDCGWKDIKDLPAIMLDHQTIFEEGLESLRRSLMLRPVGYGLLPEKFTLSELQNLYEIILDRKLNRGNFYRKVMKYQILEKLNEIRNIGAHKAPFLYRFNKERYDDAVTNGLKDIW</sequence>
<dbReference type="Pfam" id="PF00293">
    <property type="entry name" value="NUDIX"/>
    <property type="match status" value="1"/>
</dbReference>
<dbReference type="SUPFAM" id="SSF46785">
    <property type="entry name" value="Winged helix' DNA-binding domain"/>
    <property type="match status" value="1"/>
</dbReference>
<dbReference type="Gene3D" id="1.10.10.10">
    <property type="entry name" value="Winged helix-like DNA-binding domain superfamily/Winged helix DNA-binding domain"/>
    <property type="match status" value="1"/>
</dbReference>